<dbReference type="Gene3D" id="3.40.50.720">
    <property type="entry name" value="NAD(P)-binding Rossmann-like Domain"/>
    <property type="match status" value="1"/>
</dbReference>
<name>A0A5P0ZS56_9LACO</name>
<dbReference type="RefSeq" id="WP_153386312.1">
    <property type="nucleotide sequence ID" value="NZ_VDFP01000024.1"/>
</dbReference>
<dbReference type="PANTHER" id="PTHR15020">
    <property type="entry name" value="FLAVIN REDUCTASE-RELATED"/>
    <property type="match status" value="1"/>
</dbReference>
<comment type="caution">
    <text evidence="2">The sequence shown here is derived from an EMBL/GenBank/DDBJ whole genome shotgun (WGS) entry which is preliminary data.</text>
</comment>
<evidence type="ECO:0000313" key="2">
    <source>
        <dbReference type="EMBL" id="MQS76731.1"/>
    </source>
</evidence>
<sequence length="215" mass="23728">MKNVLILGASGSIATLIERNLLENNQVKMTLLVRHPEKLAPDIKNDSRLKIVVADVVKNYQQLVNAMVGQDVIYANLYGANLGQQGKSVVRSMNEANVERIIWISANGIYNEIPGKYGVWNASMLGSTLDAYAEGAKQVENSGLEYTIIRPAWFSDKDEVNYELTQKGQEFKGTEVSRVSVAVYITSLILDSTKEAHQSVGINEPNTDGSKPSFY</sequence>
<evidence type="ECO:0000313" key="3">
    <source>
        <dbReference type="Proteomes" id="UP000414364"/>
    </source>
</evidence>
<accession>A0A5P0ZS56</accession>
<feature type="domain" description="NAD(P)-binding" evidence="1">
    <location>
        <begin position="8"/>
        <end position="190"/>
    </location>
</feature>
<dbReference type="InterPro" id="IPR016040">
    <property type="entry name" value="NAD(P)-bd_dom"/>
</dbReference>
<organism evidence="2 3">
    <name type="scientific">Companilactobacillus halodurans</name>
    <dbReference type="NCBI Taxonomy" id="2584183"/>
    <lineage>
        <taxon>Bacteria</taxon>
        <taxon>Bacillati</taxon>
        <taxon>Bacillota</taxon>
        <taxon>Bacilli</taxon>
        <taxon>Lactobacillales</taxon>
        <taxon>Lactobacillaceae</taxon>
        <taxon>Companilactobacillus</taxon>
    </lineage>
</organism>
<dbReference type="Proteomes" id="UP000414364">
    <property type="component" value="Unassembled WGS sequence"/>
</dbReference>
<dbReference type="SUPFAM" id="SSF51735">
    <property type="entry name" value="NAD(P)-binding Rossmann-fold domains"/>
    <property type="match status" value="1"/>
</dbReference>
<dbReference type="PANTHER" id="PTHR15020:SF50">
    <property type="entry name" value="UPF0659 PROTEIN YMR090W"/>
    <property type="match status" value="1"/>
</dbReference>
<dbReference type="AlphaFoldDB" id="A0A5P0ZS56"/>
<gene>
    <name evidence="2" type="ORF">FHL06_10150</name>
</gene>
<evidence type="ECO:0000259" key="1">
    <source>
        <dbReference type="Pfam" id="PF13460"/>
    </source>
</evidence>
<protein>
    <submittedName>
        <fullName evidence="2">NAD-dependent dehydratase</fullName>
    </submittedName>
</protein>
<dbReference type="InterPro" id="IPR036291">
    <property type="entry name" value="NAD(P)-bd_dom_sf"/>
</dbReference>
<dbReference type="EMBL" id="VDFP01000024">
    <property type="protein sequence ID" value="MQS76731.1"/>
    <property type="molecule type" value="Genomic_DNA"/>
</dbReference>
<proteinExistence type="predicted"/>
<reference evidence="2 3" key="1">
    <citation type="journal article" date="2019" name="Syst. Appl. Microbiol.">
        <title>Polyphasic characterization of two novel Lactobacillus spp. isolated from blown salami packages: Description of Lactobacillus halodurans sp. nov. and Lactobacillus salsicarnum sp. nov.</title>
        <authorList>
            <person name="Schuster J.A."/>
            <person name="Klingl A."/>
            <person name="Vogel R.F."/>
            <person name="Ehrmann M.A."/>
        </authorList>
    </citation>
    <scope>NUCLEOTIDE SEQUENCE [LARGE SCALE GENOMIC DNA]</scope>
    <source>
        <strain evidence="2 3">TMW 1.2172</strain>
    </source>
</reference>
<dbReference type="Pfam" id="PF13460">
    <property type="entry name" value="NAD_binding_10"/>
    <property type="match status" value="1"/>
</dbReference>